<sequence>LYNALFYSKLCYGVLVWGTTSKTNYKELILLQKRILHIYCNYQCQYVDLETAPLFQQYSLLRADNIYYKKLLVTIHKRKLFTKADNDETPRYQLQRNTRHVPKARTD</sequence>
<feature type="non-terminal residue" evidence="1">
    <location>
        <position position="1"/>
    </location>
</feature>
<accession>A0A1E1WWS1</accession>
<protein>
    <submittedName>
        <fullName evidence="1">Uncharacterized protein</fullName>
    </submittedName>
</protein>
<proteinExistence type="evidence at transcript level"/>
<name>A0A1E1WWS1_9ACAR</name>
<dbReference type="AlphaFoldDB" id="A0A1E1WWS1"/>
<reference evidence="1" key="1">
    <citation type="journal article" date="2017" name="Front. Cell. Infect. Microbiol.">
        <title>The Distinct Transcriptional Response of the Midgut of Amblyomma sculptum and Amblyomma aureolatum Ticks to Rickettsia rickettsii Correlates to Their Differences in Susceptibility to Infection.</title>
        <authorList>
            <person name="Martins L.A."/>
            <person name="Galletti M.F.B.M."/>
            <person name="Ribeiro J.M."/>
            <person name="Fujita A."/>
            <person name="Costa F.B."/>
            <person name="Labruna M.B."/>
            <person name="Daffre S."/>
            <person name="Fogaca A.C."/>
        </authorList>
    </citation>
    <scope>NUCLEOTIDE SEQUENCE</scope>
</reference>
<organism evidence="1">
    <name type="scientific">Amblyomma aureolatum</name>
    <dbReference type="NCBI Taxonomy" id="187763"/>
    <lineage>
        <taxon>Eukaryota</taxon>
        <taxon>Metazoa</taxon>
        <taxon>Ecdysozoa</taxon>
        <taxon>Arthropoda</taxon>
        <taxon>Chelicerata</taxon>
        <taxon>Arachnida</taxon>
        <taxon>Acari</taxon>
        <taxon>Parasitiformes</taxon>
        <taxon>Ixodida</taxon>
        <taxon>Ixodoidea</taxon>
        <taxon>Ixodidae</taxon>
        <taxon>Amblyomminae</taxon>
        <taxon>Amblyomma</taxon>
    </lineage>
</organism>
<evidence type="ECO:0000313" key="1">
    <source>
        <dbReference type="EMBL" id="JAT91483.1"/>
    </source>
</evidence>
<dbReference type="EMBL" id="GFAC01007705">
    <property type="protein sequence ID" value="JAT91483.1"/>
    <property type="molecule type" value="mRNA"/>
</dbReference>